<evidence type="ECO:0000313" key="3">
    <source>
        <dbReference type="Proteomes" id="UP001596305"/>
    </source>
</evidence>
<protein>
    <submittedName>
        <fullName evidence="2">NAD(P)/FAD-dependent oxidoreductase</fullName>
        <ecNumber evidence="2">1.-.-.-</ecNumber>
    </submittedName>
</protein>
<sequence length="418" mass="45172">MSHLMSAERFDDSLWDVVVVGASLAGCATAIHFSKMGHRVAVVEKRVTAVEHYKQLCTHFIQPHAAPLLAPLGLEHLLDPARSVMTRGLFVTPGGTIDASYGDDPSARALNLERRVLDPAIREAARRQGVRFFDRTSVEALERDGTDWLLGVRTVHGSRRVRARLVVAADGRRSRLAGLLGNTTEQRPNDRAAIFGYFTGIAALEGNRSIFIRNGKDMACVYPLVGGRTALVLFAEKSRIANWDGPDDRLAGLLAYFAGLQESPPLSGAVLDSPLLGYADYPNQIRQPVAGSVPFVGDAALSLDAMSGVGCGFALSSADLLARSFVGRSLDTGDVREGLDDYGLRFEAAFRPHVDGICADSLVQKDESTQQRVFEAICGSPGLSREYLSLTGRLSMPADFQRALMRTLMTRARSGAIA</sequence>
<dbReference type="InterPro" id="IPR036188">
    <property type="entry name" value="FAD/NAD-bd_sf"/>
</dbReference>
<keyword evidence="2" id="KW-0560">Oxidoreductase</keyword>
<name>A0ABW1X7C4_9CELL</name>
<dbReference type="EC" id="1.-.-.-" evidence="2"/>
<reference evidence="3" key="1">
    <citation type="journal article" date="2019" name="Int. J. Syst. Evol. Microbiol.">
        <title>The Global Catalogue of Microorganisms (GCM) 10K type strain sequencing project: providing services to taxonomists for standard genome sequencing and annotation.</title>
        <authorList>
            <consortium name="The Broad Institute Genomics Platform"/>
            <consortium name="The Broad Institute Genome Sequencing Center for Infectious Disease"/>
            <person name="Wu L."/>
            <person name="Ma J."/>
        </authorList>
    </citation>
    <scope>NUCLEOTIDE SEQUENCE [LARGE SCALE GENOMIC DNA]</scope>
    <source>
        <strain evidence="3">CCUG 47105</strain>
    </source>
</reference>
<dbReference type="InterPro" id="IPR050407">
    <property type="entry name" value="Geranylgeranyl_reductase"/>
</dbReference>
<keyword evidence="3" id="KW-1185">Reference proteome</keyword>
<accession>A0ABW1X7C4</accession>
<dbReference type="EMBL" id="JBHSTM010000002">
    <property type="protein sequence ID" value="MFC6423848.1"/>
    <property type="molecule type" value="Genomic_DNA"/>
</dbReference>
<gene>
    <name evidence="2" type="ORF">ACFP71_03350</name>
</gene>
<dbReference type="InterPro" id="IPR002938">
    <property type="entry name" value="FAD-bd"/>
</dbReference>
<dbReference type="PRINTS" id="PR00420">
    <property type="entry name" value="RNGMNOXGNASE"/>
</dbReference>
<comment type="caution">
    <text evidence="2">The sequence shown here is derived from an EMBL/GenBank/DDBJ whole genome shotgun (WGS) entry which is preliminary data.</text>
</comment>
<dbReference type="Proteomes" id="UP001596305">
    <property type="component" value="Unassembled WGS sequence"/>
</dbReference>
<dbReference type="PANTHER" id="PTHR42685">
    <property type="entry name" value="GERANYLGERANYL DIPHOSPHATE REDUCTASE"/>
    <property type="match status" value="1"/>
</dbReference>
<proteinExistence type="predicted"/>
<dbReference type="GO" id="GO:0016491">
    <property type="term" value="F:oxidoreductase activity"/>
    <property type="evidence" value="ECO:0007669"/>
    <property type="project" value="UniProtKB-KW"/>
</dbReference>
<dbReference type="RefSeq" id="WP_204807189.1">
    <property type="nucleotide sequence ID" value="NZ_BAAAIY010000005.1"/>
</dbReference>
<organism evidence="2 3">
    <name type="scientific">Oerskovia paurometabola</name>
    <dbReference type="NCBI Taxonomy" id="162170"/>
    <lineage>
        <taxon>Bacteria</taxon>
        <taxon>Bacillati</taxon>
        <taxon>Actinomycetota</taxon>
        <taxon>Actinomycetes</taxon>
        <taxon>Micrococcales</taxon>
        <taxon>Cellulomonadaceae</taxon>
        <taxon>Oerskovia</taxon>
    </lineage>
</organism>
<dbReference type="Pfam" id="PF01494">
    <property type="entry name" value="FAD_binding_3"/>
    <property type="match status" value="1"/>
</dbReference>
<evidence type="ECO:0000313" key="2">
    <source>
        <dbReference type="EMBL" id="MFC6423848.1"/>
    </source>
</evidence>
<evidence type="ECO:0000259" key="1">
    <source>
        <dbReference type="Pfam" id="PF01494"/>
    </source>
</evidence>
<dbReference type="SUPFAM" id="SSF51905">
    <property type="entry name" value="FAD/NAD(P)-binding domain"/>
    <property type="match status" value="1"/>
</dbReference>
<dbReference type="Gene3D" id="3.50.50.60">
    <property type="entry name" value="FAD/NAD(P)-binding domain"/>
    <property type="match status" value="1"/>
</dbReference>
<feature type="domain" description="FAD-binding" evidence="1">
    <location>
        <begin position="16"/>
        <end position="185"/>
    </location>
</feature>
<dbReference type="PANTHER" id="PTHR42685:SF22">
    <property type="entry name" value="CONDITIONED MEDIUM FACTOR RECEPTOR 1"/>
    <property type="match status" value="1"/>
</dbReference>